<evidence type="ECO:0000256" key="8">
    <source>
        <dbReference type="SAM" id="Phobius"/>
    </source>
</evidence>
<name>A0ABV4P115_9GAMM</name>
<evidence type="ECO:0000256" key="5">
    <source>
        <dbReference type="ARBA" id="ARBA00022989"/>
    </source>
</evidence>
<comment type="similarity">
    <text evidence="2">Belongs to the CPA3 antiporters (TC 2.A.63) subunit D family.</text>
</comment>
<evidence type="ECO:0000259" key="9">
    <source>
        <dbReference type="Pfam" id="PF00361"/>
    </source>
</evidence>
<feature type="transmembrane region" description="Helical" evidence="8">
    <location>
        <begin position="238"/>
        <end position="257"/>
    </location>
</feature>
<dbReference type="InterPro" id="IPR001750">
    <property type="entry name" value="ND/Mrp_TM"/>
</dbReference>
<keyword evidence="6 8" id="KW-0472">Membrane</keyword>
<dbReference type="RefSeq" id="WP_371839250.1">
    <property type="nucleotide sequence ID" value="NZ_JBGMEK010000024.1"/>
</dbReference>
<comment type="subcellular location">
    <subcellularLocation>
        <location evidence="1">Cell membrane</location>
        <topology evidence="1">Multi-pass membrane protein</topology>
    </subcellularLocation>
    <subcellularLocation>
        <location evidence="7">Membrane</location>
        <topology evidence="7">Multi-pass membrane protein</topology>
    </subcellularLocation>
</comment>
<keyword evidence="3" id="KW-1003">Cell membrane</keyword>
<dbReference type="NCBIfam" id="NF009306">
    <property type="entry name" value="PRK12663.1"/>
    <property type="match status" value="1"/>
</dbReference>
<feature type="transmembrane region" description="Helical" evidence="8">
    <location>
        <begin position="365"/>
        <end position="383"/>
    </location>
</feature>
<proteinExistence type="inferred from homology"/>
<evidence type="ECO:0000256" key="2">
    <source>
        <dbReference type="ARBA" id="ARBA00005346"/>
    </source>
</evidence>
<dbReference type="EMBL" id="JBGMEK010000024">
    <property type="protein sequence ID" value="MFA0811659.1"/>
    <property type="molecule type" value="Genomic_DNA"/>
</dbReference>
<feature type="transmembrane region" description="Helical" evidence="8">
    <location>
        <begin position="323"/>
        <end position="344"/>
    </location>
</feature>
<keyword evidence="4 7" id="KW-0812">Transmembrane</keyword>
<dbReference type="Pfam" id="PF00361">
    <property type="entry name" value="Proton_antipo_M"/>
    <property type="match status" value="1"/>
</dbReference>
<dbReference type="PANTHER" id="PTHR42703:SF1">
    <property type="entry name" value="NA(+)_H(+) ANTIPORTER SUBUNIT D1"/>
    <property type="match status" value="1"/>
</dbReference>
<organism evidence="10 11">
    <name type="scientific">Microbulbifer epialgicus</name>
    <dbReference type="NCBI Taxonomy" id="393907"/>
    <lineage>
        <taxon>Bacteria</taxon>
        <taxon>Pseudomonadati</taxon>
        <taxon>Pseudomonadota</taxon>
        <taxon>Gammaproteobacteria</taxon>
        <taxon>Cellvibrionales</taxon>
        <taxon>Microbulbiferaceae</taxon>
        <taxon>Microbulbifer</taxon>
    </lineage>
</organism>
<dbReference type="Proteomes" id="UP001569428">
    <property type="component" value="Unassembled WGS sequence"/>
</dbReference>
<feature type="transmembrane region" description="Helical" evidence="8">
    <location>
        <begin position="269"/>
        <end position="292"/>
    </location>
</feature>
<reference evidence="10 11" key="1">
    <citation type="submission" date="2024-08" db="EMBL/GenBank/DDBJ databases">
        <authorList>
            <person name="Ishaq N."/>
        </authorList>
    </citation>
    <scope>NUCLEOTIDE SEQUENCE [LARGE SCALE GENOMIC DNA]</scope>
    <source>
        <strain evidence="10 11">DSM 18651</strain>
    </source>
</reference>
<sequence length="507" mass="54077">MSWLLALPFLLPIATALATFPARGRGSLCGIISVLGCVLMLGVAISIVALVEISGPTAVQMGEWTAPFGITLVADRLSAIMLLISALVGLCVSLYSLSDIDDCRIKLGFHSFFQLLLAGVCGSFITGDLFNLYVWFEVMLIASFALLVLGGDRIQLDGGVKYVALNLVSTLLMLTSIGMIYGLTGTLNMAQLHISLASVDNPVAISALAVLFICAFGIKAAIFPLFFWLPASYHAPPVAVTAVFAGLLTKVGVYALIRTFTLIFPTDLGFTHNILLGAALLTMLTGVLGAAAQYEFRKILAFHIISQIGFLVLGLALNSPLALAGSVFYMVHNIVAKTNLFLISGTAQRLTGGYELNEIGGIYKASPLLSIFFFIAAFSLAGFPPLSGFWAKLLLLKASLDQAAYLVAAVALITGALTLFSMSKIWAEVFWKGHPKGYCSSLYALPRKERFQRLLPVALLALITLGLGLVPEPFIDYSLDAASELLEPKGYLDAVLGSESAQYTGNH</sequence>
<dbReference type="InterPro" id="IPR050586">
    <property type="entry name" value="CPA3_Na-H_Antiporter_D"/>
</dbReference>
<evidence type="ECO:0000256" key="3">
    <source>
        <dbReference type="ARBA" id="ARBA00022475"/>
    </source>
</evidence>
<feature type="transmembrane region" description="Helical" evidence="8">
    <location>
        <begin position="203"/>
        <end position="226"/>
    </location>
</feature>
<evidence type="ECO:0000256" key="1">
    <source>
        <dbReference type="ARBA" id="ARBA00004651"/>
    </source>
</evidence>
<protein>
    <submittedName>
        <fullName evidence="10">Na+/H+ antiporter subunit D</fullName>
    </submittedName>
</protein>
<keyword evidence="11" id="KW-1185">Reference proteome</keyword>
<feature type="transmembrane region" description="Helical" evidence="8">
    <location>
        <begin position="132"/>
        <end position="150"/>
    </location>
</feature>
<feature type="transmembrane region" description="Helical" evidence="8">
    <location>
        <begin position="299"/>
        <end position="317"/>
    </location>
</feature>
<dbReference type="PRINTS" id="PR01437">
    <property type="entry name" value="NUOXDRDTASE4"/>
</dbReference>
<dbReference type="PANTHER" id="PTHR42703">
    <property type="entry name" value="NADH DEHYDROGENASE"/>
    <property type="match status" value="1"/>
</dbReference>
<evidence type="ECO:0000313" key="11">
    <source>
        <dbReference type="Proteomes" id="UP001569428"/>
    </source>
</evidence>
<feature type="domain" description="NADH:quinone oxidoreductase/Mrp antiporter transmembrane" evidence="9">
    <location>
        <begin position="127"/>
        <end position="418"/>
    </location>
</feature>
<feature type="transmembrane region" description="Helical" evidence="8">
    <location>
        <begin position="403"/>
        <end position="422"/>
    </location>
</feature>
<feature type="transmembrane region" description="Helical" evidence="8">
    <location>
        <begin position="109"/>
        <end position="126"/>
    </location>
</feature>
<evidence type="ECO:0000256" key="6">
    <source>
        <dbReference type="ARBA" id="ARBA00023136"/>
    </source>
</evidence>
<accession>A0ABV4P115</accession>
<evidence type="ECO:0000256" key="4">
    <source>
        <dbReference type="ARBA" id="ARBA00022692"/>
    </source>
</evidence>
<gene>
    <name evidence="10" type="ORF">ACCI49_12080</name>
</gene>
<keyword evidence="5 8" id="KW-1133">Transmembrane helix</keyword>
<feature type="transmembrane region" description="Helical" evidence="8">
    <location>
        <begin position="454"/>
        <end position="470"/>
    </location>
</feature>
<feature type="transmembrane region" description="Helical" evidence="8">
    <location>
        <begin position="80"/>
        <end position="97"/>
    </location>
</feature>
<feature type="transmembrane region" description="Helical" evidence="8">
    <location>
        <begin position="162"/>
        <end position="183"/>
    </location>
</feature>
<dbReference type="InterPro" id="IPR003918">
    <property type="entry name" value="NADH_UbQ_OxRdtase"/>
</dbReference>
<comment type="caution">
    <text evidence="10">The sequence shown here is derived from an EMBL/GenBank/DDBJ whole genome shotgun (WGS) entry which is preliminary data.</text>
</comment>
<feature type="transmembrane region" description="Helical" evidence="8">
    <location>
        <begin position="28"/>
        <end position="51"/>
    </location>
</feature>
<evidence type="ECO:0000313" key="10">
    <source>
        <dbReference type="EMBL" id="MFA0811659.1"/>
    </source>
</evidence>
<evidence type="ECO:0000256" key="7">
    <source>
        <dbReference type="RuleBase" id="RU000320"/>
    </source>
</evidence>